<dbReference type="Proteomes" id="UP000663193">
    <property type="component" value="Chromosome 18"/>
</dbReference>
<feature type="region of interest" description="Disordered" evidence="1">
    <location>
        <begin position="1"/>
        <end position="66"/>
    </location>
</feature>
<dbReference type="AlphaFoldDB" id="A0A7U2I8N1"/>
<evidence type="ECO:0000313" key="2">
    <source>
        <dbReference type="EMBL" id="QRD05277.1"/>
    </source>
</evidence>
<organism evidence="2 3">
    <name type="scientific">Phaeosphaeria nodorum (strain SN15 / ATCC MYA-4574 / FGSC 10173)</name>
    <name type="common">Glume blotch fungus</name>
    <name type="synonym">Parastagonospora nodorum</name>
    <dbReference type="NCBI Taxonomy" id="321614"/>
    <lineage>
        <taxon>Eukaryota</taxon>
        <taxon>Fungi</taxon>
        <taxon>Dikarya</taxon>
        <taxon>Ascomycota</taxon>
        <taxon>Pezizomycotina</taxon>
        <taxon>Dothideomycetes</taxon>
        <taxon>Pleosporomycetidae</taxon>
        <taxon>Pleosporales</taxon>
        <taxon>Pleosporineae</taxon>
        <taxon>Phaeosphaeriaceae</taxon>
        <taxon>Parastagonospora</taxon>
    </lineage>
</organism>
<dbReference type="VEuPathDB" id="FungiDB:JI435_111740"/>
<name>A0A7U2I8N1_PHANO</name>
<dbReference type="EMBL" id="CP069040">
    <property type="protein sequence ID" value="QRD05277.1"/>
    <property type="molecule type" value="Genomic_DNA"/>
</dbReference>
<protein>
    <submittedName>
        <fullName evidence="2">Uncharacterized protein</fullName>
    </submittedName>
</protein>
<reference evidence="3" key="1">
    <citation type="journal article" date="2021" name="BMC Genomics">
        <title>Chromosome-level genome assembly and manually-curated proteome of model necrotroph Parastagonospora nodorum Sn15 reveals a genome-wide trove of candidate effector homologs, and redundancy of virulence-related functions within an accessory chromosome.</title>
        <authorList>
            <person name="Bertazzoni S."/>
            <person name="Jones D.A.B."/>
            <person name="Phan H.T."/>
            <person name="Tan K.-C."/>
            <person name="Hane J.K."/>
        </authorList>
    </citation>
    <scope>NUCLEOTIDE SEQUENCE [LARGE SCALE GENOMIC DNA]</scope>
    <source>
        <strain evidence="3">SN15 / ATCC MYA-4574 / FGSC 10173)</strain>
    </source>
</reference>
<evidence type="ECO:0000313" key="3">
    <source>
        <dbReference type="Proteomes" id="UP000663193"/>
    </source>
</evidence>
<evidence type="ECO:0000256" key="1">
    <source>
        <dbReference type="SAM" id="MobiDB-lite"/>
    </source>
</evidence>
<sequence length="137" mass="15358">MADAVMAFHKRQETPSGLKRTFSGTYPDATGPGDAHTQSHEDVHQETQPEAKKKRGRPKKRTEEESDIEIILLVGSRSDGTPDYRAIEDAPAELQSFILESFKAAYCDTRDHKNSYMNIVAMENRDESAASPRCINM</sequence>
<proteinExistence type="predicted"/>
<gene>
    <name evidence="2" type="ORF">JI435_111740</name>
</gene>
<keyword evidence="3" id="KW-1185">Reference proteome</keyword>
<accession>A0A7U2I8N1</accession>
<feature type="compositionally biased region" description="Basic and acidic residues" evidence="1">
    <location>
        <begin position="37"/>
        <end position="51"/>
    </location>
</feature>